<accession>A0ABT3BHB5</accession>
<dbReference type="InterPro" id="IPR031723">
    <property type="entry name" value="DMSP_lyase"/>
</dbReference>
<dbReference type="Pfam" id="PF16867">
    <property type="entry name" value="DMSP_lyase"/>
    <property type="match status" value="1"/>
</dbReference>
<keyword evidence="1" id="KW-0456">Lyase</keyword>
<evidence type="ECO:0000313" key="2">
    <source>
        <dbReference type="Proteomes" id="UP001208690"/>
    </source>
</evidence>
<gene>
    <name evidence="1" type="ORF">MUB52_15965</name>
</gene>
<sequence>MNDMPQATEATLRDLPDWRYLLQEYYELYRFLPSGGSGRIRSHQRNVREAISRVLKANPAIRLQPPAQKRVTAHLKRALDQGRGDRMGKMVRALESVQDNLSWQYGYEKVPKALQGSYAYAEVTGPTGPVVSAEIILGIVLFAPGCTYPAHAHKGITESYICLSGAVSENHQGVYVPGSLIFNPPEHLHRITVGVNEPALLAYAWMGAPADLQDQKMVFTRSRKEGQSDR</sequence>
<organism evidence="1 2">
    <name type="scientific">Roseobacter sinensis</name>
    <dbReference type="NCBI Taxonomy" id="2931391"/>
    <lineage>
        <taxon>Bacteria</taxon>
        <taxon>Pseudomonadati</taxon>
        <taxon>Pseudomonadota</taxon>
        <taxon>Alphaproteobacteria</taxon>
        <taxon>Rhodobacterales</taxon>
        <taxon>Roseobacteraceae</taxon>
        <taxon>Roseobacter</taxon>
    </lineage>
</organism>
<dbReference type="SUPFAM" id="SSF51182">
    <property type="entry name" value="RmlC-like cupins"/>
    <property type="match status" value="1"/>
</dbReference>
<protein>
    <submittedName>
        <fullName evidence="1">Dimethylsulfoniopropionate lyase</fullName>
    </submittedName>
</protein>
<dbReference type="RefSeq" id="WP_263845249.1">
    <property type="nucleotide sequence ID" value="NZ_JALIEB010000011.1"/>
</dbReference>
<dbReference type="Proteomes" id="UP001208690">
    <property type="component" value="Unassembled WGS sequence"/>
</dbReference>
<reference evidence="1 2" key="1">
    <citation type="submission" date="2022-04" db="EMBL/GenBank/DDBJ databases">
        <title>Roseobacter sp. WL0113 is a bacterium isolated from neritic sediment.</title>
        <authorList>
            <person name="Wang L."/>
            <person name="He W."/>
            <person name="Zhang D.-F."/>
        </authorList>
    </citation>
    <scope>NUCLEOTIDE SEQUENCE [LARGE SCALE GENOMIC DNA]</scope>
    <source>
        <strain evidence="1 2">WL0113</strain>
    </source>
</reference>
<keyword evidence="2" id="KW-1185">Reference proteome</keyword>
<proteinExistence type="predicted"/>
<name>A0ABT3BHB5_9RHOB</name>
<dbReference type="InterPro" id="IPR011051">
    <property type="entry name" value="RmlC_Cupin_sf"/>
</dbReference>
<dbReference type="InterPro" id="IPR014710">
    <property type="entry name" value="RmlC-like_jellyroll"/>
</dbReference>
<evidence type="ECO:0000313" key="1">
    <source>
        <dbReference type="EMBL" id="MCV3272930.1"/>
    </source>
</evidence>
<dbReference type="EMBL" id="JALIEB010000011">
    <property type="protein sequence ID" value="MCV3272930.1"/>
    <property type="molecule type" value="Genomic_DNA"/>
</dbReference>
<dbReference type="Gene3D" id="2.60.120.10">
    <property type="entry name" value="Jelly Rolls"/>
    <property type="match status" value="1"/>
</dbReference>
<dbReference type="GO" id="GO:0016829">
    <property type="term" value="F:lyase activity"/>
    <property type="evidence" value="ECO:0007669"/>
    <property type="project" value="UniProtKB-KW"/>
</dbReference>
<comment type="caution">
    <text evidence="1">The sequence shown here is derived from an EMBL/GenBank/DDBJ whole genome shotgun (WGS) entry which is preliminary data.</text>
</comment>